<evidence type="ECO:0000313" key="2">
    <source>
        <dbReference type="EMBL" id="MCB8881372.1"/>
    </source>
</evidence>
<dbReference type="AlphaFoldDB" id="A0A964E4K9"/>
<dbReference type="CDD" id="cd04301">
    <property type="entry name" value="NAT_SF"/>
    <property type="match status" value="1"/>
</dbReference>
<evidence type="ECO:0000313" key="3">
    <source>
        <dbReference type="Proteomes" id="UP000721844"/>
    </source>
</evidence>
<evidence type="ECO:0000259" key="1">
    <source>
        <dbReference type="PROSITE" id="PS51186"/>
    </source>
</evidence>
<protein>
    <submittedName>
        <fullName evidence="2">GNAT family N-acetyltransferase</fullName>
    </submittedName>
</protein>
<dbReference type="PANTHER" id="PTHR43072">
    <property type="entry name" value="N-ACETYLTRANSFERASE"/>
    <property type="match status" value="1"/>
</dbReference>
<accession>A0A964E4K9</accession>
<dbReference type="Proteomes" id="UP000721844">
    <property type="component" value="Unassembled WGS sequence"/>
</dbReference>
<dbReference type="InterPro" id="IPR016181">
    <property type="entry name" value="Acyl_CoA_acyltransferase"/>
</dbReference>
<feature type="domain" description="N-acetyltransferase" evidence="1">
    <location>
        <begin position="18"/>
        <end position="169"/>
    </location>
</feature>
<dbReference type="GO" id="GO:0016747">
    <property type="term" value="F:acyltransferase activity, transferring groups other than amino-acyl groups"/>
    <property type="evidence" value="ECO:0007669"/>
    <property type="project" value="InterPro"/>
</dbReference>
<dbReference type="EMBL" id="JAESVA010000004">
    <property type="protein sequence ID" value="MCB8881372.1"/>
    <property type="molecule type" value="Genomic_DNA"/>
</dbReference>
<gene>
    <name evidence="2" type="ORF">ACELLULO517_14075</name>
</gene>
<sequence>MPDPAPNAIRRLVSLDVACFRELRLEGLKTCPQAFGAMWEDERAKPTEWFVERLERNIIFGALDAWQNLVGMAALFPSDAPKTRHKGIVWGVFVSPRARRAGLAAKLLDAVLTDAAQVVEEARLTVGTSNAGAIGLYRRAGFTQYGQEPRAVQLDGVYYDEYLMGLRLTDYNRPSGRRALSDPMPGAT</sequence>
<dbReference type="PROSITE" id="PS51186">
    <property type="entry name" value="GNAT"/>
    <property type="match status" value="1"/>
</dbReference>
<name>A0A964E4K9_9PROT</name>
<proteinExistence type="predicted"/>
<dbReference type="RefSeq" id="WP_227308043.1">
    <property type="nucleotide sequence ID" value="NZ_JAESVA010000004.1"/>
</dbReference>
<dbReference type="Pfam" id="PF00583">
    <property type="entry name" value="Acetyltransf_1"/>
    <property type="match status" value="1"/>
</dbReference>
<dbReference type="PANTHER" id="PTHR43072:SF60">
    <property type="entry name" value="L-2,4-DIAMINOBUTYRIC ACID ACETYLTRANSFERASE"/>
    <property type="match status" value="1"/>
</dbReference>
<reference evidence="2 3" key="1">
    <citation type="journal article" date="2021" name="Microorganisms">
        <title>Acidisoma silvae sp. nov. and Acidisomacellulosilytica sp. nov., Two Acidophilic Bacteria Isolated from Decaying Wood, Hydrolyzing Cellulose and Producing Poly-3-hydroxybutyrate.</title>
        <authorList>
            <person name="Mieszkin S."/>
            <person name="Pouder E."/>
            <person name="Uroz S."/>
            <person name="Simon-Colin C."/>
            <person name="Alain K."/>
        </authorList>
    </citation>
    <scope>NUCLEOTIDE SEQUENCE [LARGE SCALE GENOMIC DNA]</scope>
    <source>
        <strain evidence="2 3">HW T5.17</strain>
    </source>
</reference>
<dbReference type="InterPro" id="IPR000182">
    <property type="entry name" value="GNAT_dom"/>
</dbReference>
<organism evidence="2 3">
    <name type="scientific">Acidisoma cellulosilyticum</name>
    <dbReference type="NCBI Taxonomy" id="2802395"/>
    <lineage>
        <taxon>Bacteria</taxon>
        <taxon>Pseudomonadati</taxon>
        <taxon>Pseudomonadota</taxon>
        <taxon>Alphaproteobacteria</taxon>
        <taxon>Acetobacterales</taxon>
        <taxon>Acidocellaceae</taxon>
        <taxon>Acidisoma</taxon>
    </lineage>
</organism>
<dbReference type="SUPFAM" id="SSF55729">
    <property type="entry name" value="Acyl-CoA N-acyltransferases (Nat)"/>
    <property type="match status" value="1"/>
</dbReference>
<keyword evidence="3" id="KW-1185">Reference proteome</keyword>
<comment type="caution">
    <text evidence="2">The sequence shown here is derived from an EMBL/GenBank/DDBJ whole genome shotgun (WGS) entry which is preliminary data.</text>
</comment>
<dbReference type="Gene3D" id="3.40.630.30">
    <property type="match status" value="1"/>
</dbReference>